<dbReference type="Gene3D" id="1.10.10.60">
    <property type="entry name" value="Homeodomain-like"/>
    <property type="match status" value="1"/>
</dbReference>
<organism evidence="1">
    <name type="scientific">marine sediment metagenome</name>
    <dbReference type="NCBI Taxonomy" id="412755"/>
    <lineage>
        <taxon>unclassified sequences</taxon>
        <taxon>metagenomes</taxon>
        <taxon>ecological metagenomes</taxon>
    </lineage>
</organism>
<dbReference type="EMBL" id="LAZR01000395">
    <property type="protein sequence ID" value="KKN70848.1"/>
    <property type="molecule type" value="Genomic_DNA"/>
</dbReference>
<sequence length="128" mass="14514">MSLHDAKVMELYSKGESCARVAHSDGCSETAMYHRLKSLGITMRSRSRANQIFPDSLFISLYNTGLSSSQIGRLLGVDSSTVTKRLHTLKFPLRSRGVAFRIRYTEEEFKQYFMIPSILDQLMELAGE</sequence>
<gene>
    <name evidence="1" type="ORF">LCGC14_0426310</name>
</gene>
<proteinExistence type="predicted"/>
<name>A0A0F9VYQ4_9ZZZZ</name>
<reference evidence="1" key="1">
    <citation type="journal article" date="2015" name="Nature">
        <title>Complex archaea that bridge the gap between prokaryotes and eukaryotes.</title>
        <authorList>
            <person name="Spang A."/>
            <person name="Saw J.H."/>
            <person name="Jorgensen S.L."/>
            <person name="Zaremba-Niedzwiedzka K."/>
            <person name="Martijn J."/>
            <person name="Lind A.E."/>
            <person name="van Eijk R."/>
            <person name="Schleper C."/>
            <person name="Guy L."/>
            <person name="Ettema T.J."/>
        </authorList>
    </citation>
    <scope>NUCLEOTIDE SEQUENCE</scope>
</reference>
<evidence type="ECO:0000313" key="1">
    <source>
        <dbReference type="EMBL" id="KKN70848.1"/>
    </source>
</evidence>
<comment type="caution">
    <text evidence="1">The sequence shown here is derived from an EMBL/GenBank/DDBJ whole genome shotgun (WGS) entry which is preliminary data.</text>
</comment>
<dbReference type="AlphaFoldDB" id="A0A0F9VYQ4"/>
<protein>
    <submittedName>
        <fullName evidence="1">Uncharacterized protein</fullName>
    </submittedName>
</protein>
<accession>A0A0F9VYQ4</accession>